<sequence length="1359" mass="154616">MKQVMRRRFVPSSYQRDLRNRLQILKQGKRSVDEYFKAMELLLDLVDQAMRTEKKIQQESRGKFYGSSSIAAPWRKQQSSTSYGGGRSQGAAAKSSQSFVPSKMAASTASSPTTQQRPAASSAAHSNVSGATSSSRSREIVCHKCHGRGHIAAQCPSKRAMLLNEKGEWESESDPEDAGPICDEEIEEEGNEIQPEEGEHNCFISLRVLSVTAEKEDNGQRHNLFHTRGLIKDKVCRIIVDNGSCNNIASQELVDRLGLKPRRHPSPYKMQWLNDCGTLRVSHTVTVPFSVGKYNDHVECDVVPMQACQLLLGRPWLYDRDVQIFGRTNKLSFVYKGERISLLPLTLEEILKDDIRKKQRESEHHLRVSHKNSKEECPQPNQTPQLQGTQKPGKEGLVMMARKGDIKALSEPDAMFFEYEDVFPDEVPPGLPPKRGIEHQIDLVPGASLPNRAAYRTNPEETKEIQRQVEELMKKGWVLEELKKKLTTSPVLALPNFNKTFEIECDASGVGIGGVLMQEKRPIAFFSEKLSGPTLNYSVYDKELYTLVRNHESLKHLKGQLKLNKRHAKWSEFIESFPYIVKYKKGQDNIVADALSRRHALLTQLDAKILGLESIKELYATDSYFAEPYAKCGNGKGWEKYHEAHAGGLMGHFGAKKTEQVLADHFFWPKMRRDVERHVLRCENCHKAKSRLNPHGLYTPLPIPNAPWEDISMDFVLGLPRTKRGRDSIFVVVDRFSKMAHFIPCHKSDDASHIAELFFREIVRLHGVPRTIVSDRDTKFLSYFWKTLWTKLGTKLLFSTTCHPQTDGQTEVVNRTLSMLLRAVLKKNLKLWEESLPHVEFAYNRAERVNFDASKRAEFVNNIHDRARANIEKMTKKYEKHANKGRRKVLFKPGDLVWVHLRKDRFPELRKSKLQPRADGPFKVLSKINDNAYEIDLPSTYGVSTSFNVVEDDSFSRGEDDMPTLTTPSSIPTTSSKMEQSSSQAAPAHVFDGPITRSRAKQLQQEVHALLCAIPFINENYILPKLCMLLLLRFTKEDDKDTPRLNQRGELRRTSSAWQNCHEETYGCPVLCGLAPVVVLRSFGDRVKVFAVSVSLFPSLGRIQPWSVVCVENHPMRAAARVLLRKAKETQGFPVEPLGDLNQQEAPDVELKPLPDGLRYEFLGKDKTYPVIISNELSPEEVERLLEVLRKHKKAIGYSLADLKGISPAFCTHRILMEEDHKPVVDNQRRLSNEMSAPIIQPPNWNLPFEIMCDASYNVVEAALGQRKDGKVHAIYYASKTLNEAQVNYATTEKELLAVVFAFEKFRAYIVNSKVIVYTDHAAIKYLLTKKDAKPRLIRCILMLQEFDVEIRDKKGVEN</sequence>
<dbReference type="Gene3D" id="2.40.70.10">
    <property type="entry name" value="Acid Proteases"/>
    <property type="match status" value="1"/>
</dbReference>
<dbReference type="SUPFAM" id="SSF56672">
    <property type="entry name" value="DNA/RNA polymerases"/>
    <property type="match status" value="2"/>
</dbReference>
<keyword evidence="14" id="KW-1185">Reference proteome</keyword>
<dbReference type="Gene3D" id="1.10.340.70">
    <property type="match status" value="1"/>
</dbReference>
<feature type="compositionally biased region" description="Polar residues" evidence="10">
    <location>
        <begin position="94"/>
        <end position="135"/>
    </location>
</feature>
<dbReference type="SUPFAM" id="SSF53098">
    <property type="entry name" value="Ribonuclease H-like"/>
    <property type="match status" value="1"/>
</dbReference>
<dbReference type="InterPro" id="IPR021109">
    <property type="entry name" value="Peptidase_aspartic_dom_sf"/>
</dbReference>
<keyword evidence="8" id="KW-0238">DNA-binding</keyword>
<feature type="region of interest" description="Disordered" evidence="10">
    <location>
        <begin position="361"/>
        <end position="393"/>
    </location>
</feature>
<organism evidence="13 14">
    <name type="scientific">Paspalum notatum var. saurae</name>
    <dbReference type="NCBI Taxonomy" id="547442"/>
    <lineage>
        <taxon>Eukaryota</taxon>
        <taxon>Viridiplantae</taxon>
        <taxon>Streptophyta</taxon>
        <taxon>Embryophyta</taxon>
        <taxon>Tracheophyta</taxon>
        <taxon>Spermatophyta</taxon>
        <taxon>Magnoliopsida</taxon>
        <taxon>Liliopsida</taxon>
        <taxon>Poales</taxon>
        <taxon>Poaceae</taxon>
        <taxon>PACMAD clade</taxon>
        <taxon>Panicoideae</taxon>
        <taxon>Andropogonodae</taxon>
        <taxon>Paspaleae</taxon>
        <taxon>Paspalinae</taxon>
        <taxon>Paspalum</taxon>
    </lineage>
</organism>
<dbReference type="Pfam" id="PF17921">
    <property type="entry name" value="Integrase_H2C2"/>
    <property type="match status" value="1"/>
</dbReference>
<keyword evidence="1" id="KW-0645">Protease</keyword>
<keyword evidence="2" id="KW-0808">Transferase</keyword>
<dbReference type="FunFam" id="3.10.20.370:FF:000001">
    <property type="entry name" value="Retrovirus-related Pol polyprotein from transposon 17.6-like protein"/>
    <property type="match status" value="1"/>
</dbReference>
<reference evidence="13 14" key="1">
    <citation type="submission" date="2024-02" db="EMBL/GenBank/DDBJ databases">
        <title>High-quality chromosome-scale genome assembly of Pensacola bahiagrass (Paspalum notatum Flugge var. saurae).</title>
        <authorList>
            <person name="Vega J.M."/>
            <person name="Podio M."/>
            <person name="Orjuela J."/>
            <person name="Siena L.A."/>
            <person name="Pessino S.C."/>
            <person name="Combes M.C."/>
            <person name="Mariac C."/>
            <person name="Albertini E."/>
            <person name="Pupilli F."/>
            <person name="Ortiz J.P.A."/>
            <person name="Leblanc O."/>
        </authorList>
    </citation>
    <scope>NUCLEOTIDE SEQUENCE [LARGE SCALE GENOMIC DNA]</scope>
    <source>
        <strain evidence="13">R1</strain>
        <tissue evidence="13">Leaf</tissue>
    </source>
</reference>
<evidence type="ECO:0000256" key="8">
    <source>
        <dbReference type="ARBA" id="ARBA00023125"/>
    </source>
</evidence>
<dbReference type="PROSITE" id="PS50994">
    <property type="entry name" value="INTEGRASE"/>
    <property type="match status" value="1"/>
</dbReference>
<dbReference type="GO" id="GO:0008270">
    <property type="term" value="F:zinc ion binding"/>
    <property type="evidence" value="ECO:0007669"/>
    <property type="project" value="UniProtKB-KW"/>
</dbReference>
<evidence type="ECO:0000256" key="6">
    <source>
        <dbReference type="ARBA" id="ARBA00022801"/>
    </source>
</evidence>
<keyword evidence="7" id="KW-0695">RNA-directed DNA polymerase</keyword>
<evidence type="ECO:0000256" key="5">
    <source>
        <dbReference type="ARBA" id="ARBA00022759"/>
    </source>
</evidence>
<dbReference type="PANTHER" id="PTHR35046">
    <property type="entry name" value="ZINC KNUCKLE (CCHC-TYPE) FAMILY PROTEIN"/>
    <property type="match status" value="1"/>
</dbReference>
<dbReference type="Proteomes" id="UP001341281">
    <property type="component" value="Chromosome 06"/>
</dbReference>
<dbReference type="Pfam" id="PF17919">
    <property type="entry name" value="RT_RNaseH_2"/>
    <property type="match status" value="1"/>
</dbReference>
<evidence type="ECO:0000256" key="7">
    <source>
        <dbReference type="ARBA" id="ARBA00022918"/>
    </source>
</evidence>
<evidence type="ECO:0000256" key="4">
    <source>
        <dbReference type="ARBA" id="ARBA00022722"/>
    </source>
</evidence>
<feature type="domain" description="Integrase catalytic" evidence="12">
    <location>
        <begin position="703"/>
        <end position="864"/>
    </location>
</feature>
<keyword evidence="4" id="KW-0540">Nuclease</keyword>
<dbReference type="Gene3D" id="3.10.20.370">
    <property type="match status" value="1"/>
</dbReference>
<keyword evidence="9" id="KW-0862">Zinc</keyword>
<proteinExistence type="predicted"/>
<dbReference type="InterPro" id="IPR012337">
    <property type="entry name" value="RNaseH-like_sf"/>
</dbReference>
<dbReference type="InterPro" id="IPR056924">
    <property type="entry name" value="SH3_Tf2-1"/>
</dbReference>
<evidence type="ECO:0000313" key="13">
    <source>
        <dbReference type="EMBL" id="WVZ80567.1"/>
    </source>
</evidence>
<dbReference type="GO" id="GO:0003964">
    <property type="term" value="F:RNA-directed DNA polymerase activity"/>
    <property type="evidence" value="ECO:0007669"/>
    <property type="project" value="UniProtKB-KW"/>
</dbReference>
<dbReference type="PANTHER" id="PTHR35046:SF9">
    <property type="entry name" value="RNA-DIRECTED DNA POLYMERASE"/>
    <property type="match status" value="1"/>
</dbReference>
<keyword evidence="6" id="KW-0378">Hydrolase</keyword>
<protein>
    <recommendedName>
        <fullName evidence="15">Reverse transcriptase</fullName>
    </recommendedName>
</protein>
<dbReference type="InterPro" id="IPR041373">
    <property type="entry name" value="RT_RNaseH"/>
</dbReference>
<dbReference type="InterPro" id="IPR041588">
    <property type="entry name" value="Integrase_H2C2"/>
</dbReference>
<dbReference type="Pfam" id="PF17917">
    <property type="entry name" value="RT_RNaseH"/>
    <property type="match status" value="1"/>
</dbReference>
<dbReference type="InterPro" id="IPR036875">
    <property type="entry name" value="Znf_CCHC_sf"/>
</dbReference>
<evidence type="ECO:0008006" key="15">
    <source>
        <dbReference type="Google" id="ProtNLM"/>
    </source>
</evidence>
<dbReference type="GO" id="GO:0004519">
    <property type="term" value="F:endonuclease activity"/>
    <property type="evidence" value="ECO:0007669"/>
    <property type="project" value="UniProtKB-KW"/>
</dbReference>
<keyword evidence="9" id="KW-0479">Metal-binding</keyword>
<dbReference type="Pfam" id="PF03732">
    <property type="entry name" value="Retrotrans_gag"/>
    <property type="match status" value="1"/>
</dbReference>
<dbReference type="SMART" id="SM00343">
    <property type="entry name" value="ZnF_C2HC"/>
    <property type="match status" value="1"/>
</dbReference>
<evidence type="ECO:0000256" key="9">
    <source>
        <dbReference type="PROSITE-ProRule" id="PRU00047"/>
    </source>
</evidence>
<dbReference type="GO" id="GO:0015074">
    <property type="term" value="P:DNA integration"/>
    <property type="evidence" value="ECO:0007669"/>
    <property type="project" value="InterPro"/>
</dbReference>
<keyword evidence="3" id="KW-0548">Nucleotidyltransferase</keyword>
<dbReference type="PROSITE" id="PS50158">
    <property type="entry name" value="ZF_CCHC"/>
    <property type="match status" value="1"/>
</dbReference>
<evidence type="ECO:0000259" key="12">
    <source>
        <dbReference type="PROSITE" id="PS50994"/>
    </source>
</evidence>
<evidence type="ECO:0000256" key="1">
    <source>
        <dbReference type="ARBA" id="ARBA00022670"/>
    </source>
</evidence>
<accession>A0AAQ3U0K2</accession>
<dbReference type="Pfam" id="PF24626">
    <property type="entry name" value="SH3_Tf2-1"/>
    <property type="match status" value="1"/>
</dbReference>
<feature type="compositionally biased region" description="Basic and acidic residues" evidence="10">
    <location>
        <begin position="361"/>
        <end position="377"/>
    </location>
</feature>
<dbReference type="SUPFAM" id="SSF57756">
    <property type="entry name" value="Retrovirus zinc finger-like domains"/>
    <property type="match status" value="1"/>
</dbReference>
<evidence type="ECO:0000259" key="11">
    <source>
        <dbReference type="PROSITE" id="PS50158"/>
    </source>
</evidence>
<feature type="compositionally biased region" description="Polar residues" evidence="10">
    <location>
        <begin position="379"/>
        <end position="390"/>
    </location>
</feature>
<dbReference type="InterPro" id="IPR001878">
    <property type="entry name" value="Znf_CCHC"/>
</dbReference>
<dbReference type="GO" id="GO:0008233">
    <property type="term" value="F:peptidase activity"/>
    <property type="evidence" value="ECO:0007669"/>
    <property type="project" value="UniProtKB-KW"/>
</dbReference>
<evidence type="ECO:0000256" key="3">
    <source>
        <dbReference type="ARBA" id="ARBA00022695"/>
    </source>
</evidence>
<feature type="region of interest" description="Disordered" evidence="10">
    <location>
        <begin position="67"/>
        <end position="135"/>
    </location>
</feature>
<dbReference type="GO" id="GO:0006508">
    <property type="term" value="P:proteolysis"/>
    <property type="evidence" value="ECO:0007669"/>
    <property type="project" value="UniProtKB-KW"/>
</dbReference>
<dbReference type="InterPro" id="IPR043502">
    <property type="entry name" value="DNA/RNA_pol_sf"/>
</dbReference>
<dbReference type="CDD" id="cd09274">
    <property type="entry name" value="RNase_HI_RT_Ty3"/>
    <property type="match status" value="2"/>
</dbReference>
<dbReference type="InterPro" id="IPR036397">
    <property type="entry name" value="RNaseH_sf"/>
</dbReference>
<dbReference type="InterPro" id="IPR001584">
    <property type="entry name" value="Integrase_cat-core"/>
</dbReference>
<dbReference type="EMBL" id="CP144750">
    <property type="protein sequence ID" value="WVZ80567.1"/>
    <property type="molecule type" value="Genomic_DNA"/>
</dbReference>
<feature type="domain" description="CCHC-type" evidence="11">
    <location>
        <begin position="142"/>
        <end position="157"/>
    </location>
</feature>
<feature type="compositionally biased region" description="Low complexity" evidence="10">
    <location>
        <begin position="963"/>
        <end position="976"/>
    </location>
</feature>
<dbReference type="Gene3D" id="3.10.10.10">
    <property type="entry name" value="HIV Type 1 Reverse Transcriptase, subunit A, domain 1"/>
    <property type="match status" value="1"/>
</dbReference>
<dbReference type="GO" id="GO:0003677">
    <property type="term" value="F:DNA binding"/>
    <property type="evidence" value="ECO:0007669"/>
    <property type="project" value="UniProtKB-KW"/>
</dbReference>
<evidence type="ECO:0000256" key="2">
    <source>
        <dbReference type="ARBA" id="ARBA00022679"/>
    </source>
</evidence>
<dbReference type="Gene3D" id="3.30.420.10">
    <property type="entry name" value="Ribonuclease H-like superfamily/Ribonuclease H"/>
    <property type="match status" value="1"/>
</dbReference>
<dbReference type="InterPro" id="IPR041577">
    <property type="entry name" value="RT_RNaseH_2"/>
</dbReference>
<dbReference type="Pfam" id="PF00665">
    <property type="entry name" value="rve"/>
    <property type="match status" value="1"/>
</dbReference>
<keyword evidence="5" id="KW-0255">Endonuclease</keyword>
<gene>
    <name evidence="13" type="ORF">U9M48_028035</name>
</gene>
<dbReference type="SUPFAM" id="SSF50630">
    <property type="entry name" value="Acid proteases"/>
    <property type="match status" value="1"/>
</dbReference>
<feature type="compositionally biased region" description="Polar residues" evidence="10">
    <location>
        <begin position="67"/>
        <end position="82"/>
    </location>
</feature>
<feature type="region of interest" description="Disordered" evidence="10">
    <location>
        <begin position="954"/>
        <end position="986"/>
    </location>
</feature>
<evidence type="ECO:0000313" key="14">
    <source>
        <dbReference type="Proteomes" id="UP001341281"/>
    </source>
</evidence>
<dbReference type="CDD" id="cd00303">
    <property type="entry name" value="retropepsin_like"/>
    <property type="match status" value="1"/>
</dbReference>
<dbReference type="InterPro" id="IPR005162">
    <property type="entry name" value="Retrotrans_gag_dom"/>
</dbReference>
<name>A0AAQ3U0K2_PASNO</name>
<evidence type="ECO:0000256" key="10">
    <source>
        <dbReference type="SAM" id="MobiDB-lite"/>
    </source>
</evidence>
<keyword evidence="9" id="KW-0863">Zinc-finger</keyword>
<feature type="non-terminal residue" evidence="13">
    <location>
        <position position="1359"/>
    </location>
</feature>